<evidence type="ECO:0000313" key="8">
    <source>
        <dbReference type="EMBL" id="MVA75452.1"/>
    </source>
</evidence>
<evidence type="ECO:0000256" key="4">
    <source>
        <dbReference type="ARBA" id="ARBA00023163"/>
    </source>
</evidence>
<keyword evidence="1" id="KW-0678">Repressor</keyword>
<dbReference type="SUPFAM" id="SSF46689">
    <property type="entry name" value="Homeodomain-like"/>
    <property type="match status" value="1"/>
</dbReference>
<evidence type="ECO:0000256" key="1">
    <source>
        <dbReference type="ARBA" id="ARBA00022491"/>
    </source>
</evidence>
<proteinExistence type="predicted"/>
<dbReference type="AlphaFoldDB" id="A0A6A9UUZ5"/>
<dbReference type="GO" id="GO:0046677">
    <property type="term" value="P:response to antibiotic"/>
    <property type="evidence" value="ECO:0007669"/>
    <property type="project" value="InterPro"/>
</dbReference>
<evidence type="ECO:0000256" key="6">
    <source>
        <dbReference type="SAM" id="MobiDB-lite"/>
    </source>
</evidence>
<evidence type="ECO:0000256" key="3">
    <source>
        <dbReference type="ARBA" id="ARBA00023125"/>
    </source>
</evidence>
<dbReference type="InterPro" id="IPR009057">
    <property type="entry name" value="Homeodomain-like_sf"/>
</dbReference>
<dbReference type="GO" id="GO:0045892">
    <property type="term" value="P:negative regulation of DNA-templated transcription"/>
    <property type="evidence" value="ECO:0007669"/>
    <property type="project" value="InterPro"/>
</dbReference>
<accession>A0A6A9UUZ5</accession>
<dbReference type="InterPro" id="IPR003012">
    <property type="entry name" value="Tet_transcr_reg_TetR"/>
</dbReference>
<keyword evidence="9" id="KW-1185">Reference proteome</keyword>
<keyword evidence="2" id="KW-0805">Transcription regulation</keyword>
<dbReference type="GO" id="GO:0000976">
    <property type="term" value="F:transcription cis-regulatory region binding"/>
    <property type="evidence" value="ECO:0007669"/>
    <property type="project" value="TreeGrafter"/>
</dbReference>
<reference evidence="8 9" key="1">
    <citation type="submission" date="2019-12" db="EMBL/GenBank/DDBJ databases">
        <title>Auraticoccus cholistani sp. nov., an actinomycete isolated from soil of Cholistan desert.</title>
        <authorList>
            <person name="Cheema M.T."/>
        </authorList>
    </citation>
    <scope>NUCLEOTIDE SEQUENCE [LARGE SCALE GENOMIC DNA]</scope>
    <source>
        <strain evidence="8 9">F435</strain>
    </source>
</reference>
<evidence type="ECO:0000313" key="9">
    <source>
        <dbReference type="Proteomes" id="UP000435304"/>
    </source>
</evidence>
<dbReference type="InterPro" id="IPR004111">
    <property type="entry name" value="Repressor_TetR_C"/>
</dbReference>
<dbReference type="SUPFAM" id="SSF48498">
    <property type="entry name" value="Tetracyclin repressor-like, C-terminal domain"/>
    <property type="match status" value="1"/>
</dbReference>
<dbReference type="Gene3D" id="1.10.357.10">
    <property type="entry name" value="Tetracycline Repressor, domain 2"/>
    <property type="match status" value="1"/>
</dbReference>
<dbReference type="Pfam" id="PF00440">
    <property type="entry name" value="TetR_N"/>
    <property type="match status" value="1"/>
</dbReference>
<feature type="domain" description="HTH tetR-type" evidence="7">
    <location>
        <begin position="43"/>
        <end position="103"/>
    </location>
</feature>
<dbReference type="Pfam" id="PF02909">
    <property type="entry name" value="TetR_C_1"/>
    <property type="match status" value="1"/>
</dbReference>
<dbReference type="PRINTS" id="PR00400">
    <property type="entry name" value="TETREPRESSOR"/>
</dbReference>
<evidence type="ECO:0000256" key="2">
    <source>
        <dbReference type="ARBA" id="ARBA00023015"/>
    </source>
</evidence>
<dbReference type="PANTHER" id="PTHR30055">
    <property type="entry name" value="HTH-TYPE TRANSCRIPTIONAL REGULATOR RUTR"/>
    <property type="match status" value="1"/>
</dbReference>
<name>A0A6A9UUZ5_9ACTN</name>
<dbReference type="Proteomes" id="UP000435304">
    <property type="component" value="Unassembled WGS sequence"/>
</dbReference>
<keyword evidence="3 5" id="KW-0238">DNA-binding</keyword>
<dbReference type="InterPro" id="IPR001647">
    <property type="entry name" value="HTH_TetR"/>
</dbReference>
<feature type="DNA-binding region" description="H-T-H motif" evidence="5">
    <location>
        <begin position="66"/>
        <end position="85"/>
    </location>
</feature>
<keyword evidence="4" id="KW-0804">Transcription</keyword>
<dbReference type="InterPro" id="IPR050109">
    <property type="entry name" value="HTH-type_TetR-like_transc_reg"/>
</dbReference>
<dbReference type="PROSITE" id="PS50977">
    <property type="entry name" value="HTH_TETR_2"/>
    <property type="match status" value="1"/>
</dbReference>
<dbReference type="InterPro" id="IPR036271">
    <property type="entry name" value="Tet_transcr_reg_TetR-rel_C_sf"/>
</dbReference>
<protein>
    <submittedName>
        <fullName evidence="8">TetR family transcriptional regulator</fullName>
    </submittedName>
</protein>
<dbReference type="EMBL" id="WPCU01000004">
    <property type="protein sequence ID" value="MVA75452.1"/>
    <property type="molecule type" value="Genomic_DNA"/>
</dbReference>
<feature type="region of interest" description="Disordered" evidence="6">
    <location>
        <begin position="1"/>
        <end position="44"/>
    </location>
</feature>
<evidence type="ECO:0000259" key="7">
    <source>
        <dbReference type="PROSITE" id="PS50977"/>
    </source>
</evidence>
<dbReference type="GO" id="GO:0003700">
    <property type="term" value="F:DNA-binding transcription factor activity"/>
    <property type="evidence" value="ECO:0007669"/>
    <property type="project" value="TreeGrafter"/>
</dbReference>
<sequence length="257" mass="28691">MLSDVSSRGSDAEHEATTRSTGTSPEPEYPEVRGRRRRTRREPLTRRVVMTAALRLVDAEGLEALTRRRLGEELGRDAMALYRHAPDREALLDGIVELVLEELDAEADEQDWQSQLRRGARSFRRLALAHPNVVPVLVTRPLLMPLGRRPAGTLRPLETLLRLLTASGFDPSTALHCYRLYVGFLYGHVINELQATAVEPDETDDLLRLGLHRLPAREFPLLRSVAGELAGYDGEAELEMGLDVLLSGFEQRLRGGG</sequence>
<dbReference type="PANTHER" id="PTHR30055:SF151">
    <property type="entry name" value="TRANSCRIPTIONAL REGULATORY PROTEIN"/>
    <property type="match status" value="1"/>
</dbReference>
<comment type="caution">
    <text evidence="8">The sequence shown here is derived from an EMBL/GenBank/DDBJ whole genome shotgun (WGS) entry which is preliminary data.</text>
</comment>
<evidence type="ECO:0000256" key="5">
    <source>
        <dbReference type="PROSITE-ProRule" id="PRU00335"/>
    </source>
</evidence>
<organism evidence="8 9">
    <name type="scientific">Auraticoccus cholistanensis</name>
    <dbReference type="NCBI Taxonomy" id="2656650"/>
    <lineage>
        <taxon>Bacteria</taxon>
        <taxon>Bacillati</taxon>
        <taxon>Actinomycetota</taxon>
        <taxon>Actinomycetes</taxon>
        <taxon>Propionibacteriales</taxon>
        <taxon>Propionibacteriaceae</taxon>
        <taxon>Auraticoccus</taxon>
    </lineage>
</organism>
<gene>
    <name evidence="8" type="ORF">GC722_05330</name>
</gene>
<dbReference type="Gene3D" id="1.10.10.60">
    <property type="entry name" value="Homeodomain-like"/>
    <property type="match status" value="1"/>
</dbReference>